<organism evidence="1 2">
    <name type="scientific">Artomyces pyxidatus</name>
    <dbReference type="NCBI Taxonomy" id="48021"/>
    <lineage>
        <taxon>Eukaryota</taxon>
        <taxon>Fungi</taxon>
        <taxon>Dikarya</taxon>
        <taxon>Basidiomycota</taxon>
        <taxon>Agaricomycotina</taxon>
        <taxon>Agaricomycetes</taxon>
        <taxon>Russulales</taxon>
        <taxon>Auriscalpiaceae</taxon>
        <taxon>Artomyces</taxon>
    </lineage>
</organism>
<comment type="caution">
    <text evidence="1">The sequence shown here is derived from an EMBL/GenBank/DDBJ whole genome shotgun (WGS) entry which is preliminary data.</text>
</comment>
<sequence length="504" mass="56189">MPRIHPDDPDAAPVPLIQHYGSKSLEDCAISLMGVIATRERELVNALDLAEEQARAHEEVLKEREKEYKMKISDLEGIMHEYKGQVEAHNAAVAEGHEKVVQDLLNQGDLLVLEAKGQAQEQIDALACALTAESELKTKADDALAQMRAEYDLLRYQLFNNERIAERVADNPVDVVVPASPSRSPIPSPVCEETPSEAIPDDESSSVSSSDSGVDALESRIATLQEICRQKVDENKELEVRCLAVEELLAAECQKVKSMAKTHEETIAQWKQQYRVWKDEMDEARRSEDGAKQRASKLKKLWREIAQERYAQNAVNDDLNHQLAAAKEEAVRLTAELERAHAAASGVLSQSAQRTPVTPRILPPKVVAQMRRERGHENADRSMIAYPTPKTSTKRPRETSSPSYIEVSSDDELPGPPARQATRQKIQSDEGVTVSRKPVKCPEQTNATCHENKQRTRPAARPAYLGKAKGKMEKQEYTSETELFIRLPAAMAKAQGRESSKKAR</sequence>
<reference evidence="1" key="1">
    <citation type="submission" date="2021-03" db="EMBL/GenBank/DDBJ databases">
        <authorList>
            <consortium name="DOE Joint Genome Institute"/>
            <person name="Ahrendt S."/>
            <person name="Looney B.P."/>
            <person name="Miyauchi S."/>
            <person name="Morin E."/>
            <person name="Drula E."/>
            <person name="Courty P.E."/>
            <person name="Chicoki N."/>
            <person name="Fauchery L."/>
            <person name="Kohler A."/>
            <person name="Kuo A."/>
            <person name="Labutti K."/>
            <person name="Pangilinan J."/>
            <person name="Lipzen A."/>
            <person name="Riley R."/>
            <person name="Andreopoulos W."/>
            <person name="He G."/>
            <person name="Johnson J."/>
            <person name="Barry K.W."/>
            <person name="Grigoriev I.V."/>
            <person name="Nagy L."/>
            <person name="Hibbett D."/>
            <person name="Henrissat B."/>
            <person name="Matheny P.B."/>
            <person name="Labbe J."/>
            <person name="Martin F."/>
        </authorList>
    </citation>
    <scope>NUCLEOTIDE SEQUENCE</scope>
    <source>
        <strain evidence="1">HHB10654</strain>
    </source>
</reference>
<accession>A0ACB8TER0</accession>
<reference evidence="1" key="2">
    <citation type="journal article" date="2022" name="New Phytol.">
        <title>Evolutionary transition to the ectomycorrhizal habit in the genomes of a hyperdiverse lineage of mushroom-forming fungi.</title>
        <authorList>
            <person name="Looney B."/>
            <person name="Miyauchi S."/>
            <person name="Morin E."/>
            <person name="Drula E."/>
            <person name="Courty P.E."/>
            <person name="Kohler A."/>
            <person name="Kuo A."/>
            <person name="LaButti K."/>
            <person name="Pangilinan J."/>
            <person name="Lipzen A."/>
            <person name="Riley R."/>
            <person name="Andreopoulos W."/>
            <person name="He G."/>
            <person name="Johnson J."/>
            <person name="Nolan M."/>
            <person name="Tritt A."/>
            <person name="Barry K.W."/>
            <person name="Grigoriev I.V."/>
            <person name="Nagy L.G."/>
            <person name="Hibbett D."/>
            <person name="Henrissat B."/>
            <person name="Matheny P.B."/>
            <person name="Labbe J."/>
            <person name="Martin F.M."/>
        </authorList>
    </citation>
    <scope>NUCLEOTIDE SEQUENCE</scope>
    <source>
        <strain evidence="1">HHB10654</strain>
    </source>
</reference>
<gene>
    <name evidence="1" type="ORF">BV25DRAFT_1912254</name>
</gene>
<proteinExistence type="predicted"/>
<keyword evidence="2" id="KW-1185">Reference proteome</keyword>
<name>A0ACB8TER0_9AGAM</name>
<protein>
    <submittedName>
        <fullName evidence="1">Uncharacterized protein</fullName>
    </submittedName>
</protein>
<dbReference type="Proteomes" id="UP000814140">
    <property type="component" value="Unassembled WGS sequence"/>
</dbReference>
<evidence type="ECO:0000313" key="1">
    <source>
        <dbReference type="EMBL" id="KAI0066908.1"/>
    </source>
</evidence>
<dbReference type="EMBL" id="MU277191">
    <property type="protein sequence ID" value="KAI0066908.1"/>
    <property type="molecule type" value="Genomic_DNA"/>
</dbReference>
<evidence type="ECO:0000313" key="2">
    <source>
        <dbReference type="Proteomes" id="UP000814140"/>
    </source>
</evidence>